<keyword evidence="2 8" id="KW-0808">Transferase</keyword>
<evidence type="ECO:0000256" key="5">
    <source>
        <dbReference type="ARBA" id="ARBA00022723"/>
    </source>
</evidence>
<sequence length="501" mass="55057">MTRRTLPSGAPVLDASLWETPLWAAARRVIRTIEAAGHAAFVVGGAVRDRLLGLPASEIDIATSMRPEAVRRLFPRTHPTGERFGTVTVVEGGFPFEVTTFRVETYPSVDRHPAVRFTGRLEDDLARRDFTINAMALSADGRLIDPFDGRRDLERRVLRTVGDPAERFREDPLRLIRAIRFAVRYGLRMAPETWRALVALRGELVRVAPERIVMEMEKSRRGAEPWPLLRWLDRADLWLRLGEPAIARAVAAADPPDVFWAAITAAMRPARGLPPSGAGAIAGGGAPFGEGLDAEAGAWGLRLPLSREARRLIRAALGMEASPGRESAGPSVRPRSLEAAYAREGRFDGRTARGGDRRPTAPMAEAEALPYGYAWGTRGAAAVFRALRLADLIAGRPRPETLARFRALAEFRARLPLPDPRRLRLDLGAWRTSRKAPAGPYLEAMRRHLWLAVNRGFPNAAEALEAEADRLWREAGAALRPPFRLPAFLADGPEAGDVPAT</sequence>
<dbReference type="GO" id="GO:0008033">
    <property type="term" value="P:tRNA processing"/>
    <property type="evidence" value="ECO:0007669"/>
    <property type="project" value="UniProtKB-KW"/>
</dbReference>
<evidence type="ECO:0000256" key="2">
    <source>
        <dbReference type="ARBA" id="ARBA00022679"/>
    </source>
</evidence>
<evidence type="ECO:0000259" key="9">
    <source>
        <dbReference type="Pfam" id="PF01743"/>
    </source>
</evidence>
<dbReference type="GO" id="GO:0000049">
    <property type="term" value="F:tRNA binding"/>
    <property type="evidence" value="ECO:0007669"/>
    <property type="project" value="TreeGrafter"/>
</dbReference>
<dbReference type="Proteomes" id="UP000243024">
    <property type="component" value="Unassembled WGS sequence"/>
</dbReference>
<keyword evidence="4" id="KW-0548">Nucleotidyltransferase</keyword>
<dbReference type="Pfam" id="PF01743">
    <property type="entry name" value="PolyA_pol"/>
    <property type="match status" value="1"/>
</dbReference>
<gene>
    <name evidence="11" type="ORF">SA87_00725</name>
</gene>
<keyword evidence="7" id="KW-0460">Magnesium</keyword>
<keyword evidence="5" id="KW-0479">Metal-binding</keyword>
<dbReference type="GO" id="GO:0046872">
    <property type="term" value="F:metal ion binding"/>
    <property type="evidence" value="ECO:0007669"/>
    <property type="project" value="UniProtKB-KW"/>
</dbReference>
<feature type="domain" description="Poly A polymerase head" evidence="9">
    <location>
        <begin position="40"/>
        <end position="159"/>
    </location>
</feature>
<proteinExistence type="inferred from homology"/>
<keyword evidence="12" id="KW-1185">Reference proteome</keyword>
<comment type="similarity">
    <text evidence="8">Belongs to the tRNA nucleotidyltransferase/poly(A) polymerase family.</text>
</comment>
<evidence type="ECO:0000256" key="6">
    <source>
        <dbReference type="ARBA" id="ARBA00022741"/>
    </source>
</evidence>
<accession>A0A179IPV4</accession>
<dbReference type="PANTHER" id="PTHR46173">
    <property type="entry name" value="CCA TRNA NUCLEOTIDYLTRANSFERASE 1, MITOCHONDRIAL"/>
    <property type="match status" value="1"/>
</dbReference>
<evidence type="ECO:0000256" key="7">
    <source>
        <dbReference type="ARBA" id="ARBA00022842"/>
    </source>
</evidence>
<dbReference type="SUPFAM" id="SSF81891">
    <property type="entry name" value="Poly A polymerase C-terminal region-like"/>
    <property type="match status" value="1"/>
</dbReference>
<dbReference type="EMBL" id="JXBB01000045">
    <property type="protein sequence ID" value="OAR03740.1"/>
    <property type="molecule type" value="Genomic_DNA"/>
</dbReference>
<comment type="caution">
    <text evidence="11">The sequence shown here is derived from an EMBL/GenBank/DDBJ whole genome shotgun (WGS) entry which is preliminary data.</text>
</comment>
<dbReference type="STRING" id="1484.SA87_00725"/>
<dbReference type="InterPro" id="IPR002646">
    <property type="entry name" value="PolA_pol_head_dom"/>
</dbReference>
<dbReference type="OrthoDB" id="9805698at2"/>
<comment type="cofactor">
    <cofactor evidence="1">
        <name>Mg(2+)</name>
        <dbReference type="ChEBI" id="CHEBI:18420"/>
    </cofactor>
</comment>
<keyword evidence="6" id="KW-0547">Nucleotide-binding</keyword>
<dbReference type="GO" id="GO:0000166">
    <property type="term" value="F:nucleotide binding"/>
    <property type="evidence" value="ECO:0007669"/>
    <property type="project" value="UniProtKB-KW"/>
</dbReference>
<dbReference type="Gene3D" id="1.10.3090.10">
    <property type="entry name" value="cca-adding enzyme, domain 2"/>
    <property type="match status" value="1"/>
</dbReference>
<dbReference type="RefSeq" id="WP_066202552.1">
    <property type="nucleotide sequence ID" value="NZ_CBCSAS010000005.1"/>
</dbReference>
<evidence type="ECO:0000256" key="8">
    <source>
        <dbReference type="RuleBase" id="RU003953"/>
    </source>
</evidence>
<protein>
    <recommendedName>
        <fullName evidence="13">CCA tRNA nucleotidyltransferase</fullName>
    </recommendedName>
</protein>
<dbReference type="PANTHER" id="PTHR46173:SF1">
    <property type="entry name" value="CCA TRNA NUCLEOTIDYLTRANSFERASE 1, MITOCHONDRIAL"/>
    <property type="match status" value="1"/>
</dbReference>
<dbReference type="Pfam" id="PF12627">
    <property type="entry name" value="PolyA_pol_RNAbd"/>
    <property type="match status" value="1"/>
</dbReference>
<dbReference type="InterPro" id="IPR050264">
    <property type="entry name" value="Bact_CCA-adding_enz_type3_sf"/>
</dbReference>
<dbReference type="InterPro" id="IPR032828">
    <property type="entry name" value="PolyA_RNA-bd"/>
</dbReference>
<feature type="domain" description="tRNA nucleotidyltransferase/poly(A) polymerase RNA and SrmB- binding" evidence="10">
    <location>
        <begin position="186"/>
        <end position="237"/>
    </location>
</feature>
<dbReference type="SUPFAM" id="SSF81301">
    <property type="entry name" value="Nucleotidyltransferase"/>
    <property type="match status" value="1"/>
</dbReference>
<evidence type="ECO:0000256" key="4">
    <source>
        <dbReference type="ARBA" id="ARBA00022695"/>
    </source>
</evidence>
<organism evidence="11 12">
    <name type="scientific">Hydrogenibacillus schlegelii</name>
    <name type="common">Bacillus schlegelii</name>
    <dbReference type="NCBI Taxonomy" id="1484"/>
    <lineage>
        <taxon>Bacteria</taxon>
        <taxon>Bacillati</taxon>
        <taxon>Bacillota</taxon>
        <taxon>Bacilli</taxon>
        <taxon>Bacillales</taxon>
        <taxon>Bacillales Family X. Incertae Sedis</taxon>
        <taxon>Hydrogenibacillus</taxon>
    </lineage>
</organism>
<name>A0A179IPV4_HYDSH</name>
<evidence type="ECO:0000313" key="11">
    <source>
        <dbReference type="EMBL" id="OAR03740.1"/>
    </source>
</evidence>
<evidence type="ECO:0000256" key="3">
    <source>
        <dbReference type="ARBA" id="ARBA00022694"/>
    </source>
</evidence>
<dbReference type="InterPro" id="IPR043519">
    <property type="entry name" value="NT_sf"/>
</dbReference>
<evidence type="ECO:0000256" key="1">
    <source>
        <dbReference type="ARBA" id="ARBA00001946"/>
    </source>
</evidence>
<dbReference type="AlphaFoldDB" id="A0A179IPV4"/>
<keyword evidence="8" id="KW-0694">RNA-binding</keyword>
<keyword evidence="3" id="KW-0819">tRNA processing</keyword>
<evidence type="ECO:0000313" key="12">
    <source>
        <dbReference type="Proteomes" id="UP000243024"/>
    </source>
</evidence>
<evidence type="ECO:0008006" key="13">
    <source>
        <dbReference type="Google" id="ProtNLM"/>
    </source>
</evidence>
<dbReference type="CDD" id="cd05398">
    <property type="entry name" value="NT_ClassII-CCAase"/>
    <property type="match status" value="1"/>
</dbReference>
<evidence type="ECO:0000259" key="10">
    <source>
        <dbReference type="Pfam" id="PF12627"/>
    </source>
</evidence>
<dbReference type="GO" id="GO:0016779">
    <property type="term" value="F:nucleotidyltransferase activity"/>
    <property type="evidence" value="ECO:0007669"/>
    <property type="project" value="UniProtKB-KW"/>
</dbReference>
<reference evidence="11 12" key="1">
    <citation type="submission" date="2015-09" db="EMBL/GenBank/DDBJ databases">
        <title>Draft genome sequence of Hydrogenibacillus schlegelii DSM 2000.</title>
        <authorList>
            <person name="Hemp J."/>
        </authorList>
    </citation>
    <scope>NUCLEOTIDE SEQUENCE [LARGE SCALE GENOMIC DNA]</scope>
    <source>
        <strain evidence="11 12">MA 48</strain>
    </source>
</reference>
<dbReference type="Gene3D" id="3.30.460.10">
    <property type="entry name" value="Beta Polymerase, domain 2"/>
    <property type="match status" value="1"/>
</dbReference>